<sequence length="2388" mass="276789">MGVKDFESMFDTIDLSRKGTVSSVQMHGFCEALYYSPVCMQHVEGAMKLVCQNPAAVTRRDFLDVLTDVERRRAVDEQAYWDFQALDYTGKNRITLHNALLLFKDIHGDSFSMATWNRFLSSREIRDADVFFDEIRFWLCSPPVGSTCSEKDLKDEENKIWNTQGVEAMLFDDGSEVDDTEVKVKPKGHVTVSDINQLLEVKYSKLKEKLMHEMARQSAAVEDEIPELIEQIRRNLKHLVREGLNASDIDDIPGATLKLPASLTGLMGELRVHDRQHRKQIEQLKMRLEDKGKSQQEVALAVQQRYEQIISGDTSCAGLMQQIERRHQQERESLMSALKIDPNIPMNKALLMEYARIIRQLSIMEEDRAFVSVATAVGLSERAVEQKPDRSDWDRSRTERLAQLRLESRGVRPANHSSRDQPDVEALDKSDLIELHAEVTREVTKKHFYEKEILMELLVSKDTSVGVDRARKLKPEDRKAQLKVLQSQHKQWKANPRADPGVLLQILTQGVSIKFEERRVELETGGVSRLTNEVLREILLADLHQRQGGDFEGTLHDLQNMTKRQVIVSVGHQCEARIGEHFDNVAFVILGTVDITEEDEEYIKALDHKYEILRKRIFLMALRDRMDWNNMSRDEKHAAIKEKVRQEKQFRSDGKFPEMEELLGPKASILPALRSLIGEDKAEYHRRRQAQKTTEIPVDQTEVLNLLADLVPRRDKEEEYLLSWLHAPEARSLGLRIKHMRIVEIKVEECRVEMEEDFEIATLSAGLMERVRDTLNNSRHQSDIERQSELAGRRVRQRRVRLQHYEEYRMEPTITKDKVPPAGDITGLQVVYLREMLKRHTDERETLLGHLQEDSLEDLVEAASAMTEDERQRRLIELQTKRQALNLTVPDDQEEHVSILEECAALRAVSVREQLVAQGNSGTMETVAMAVLAELQEEQDREVALTLVNIENMNEEDIRTSLSRELNNRLHGNAWNVITVLTRYQGEATDELLIKALENKYTVLRQKLLVDCLRIRMGTDQWEALSQNEKHQKLMIIDNQALEQIKIGKIMPSLLGEGFHLQETVTQLIGVCQHVFRNKVKGQQVLGNHSNLSMSEDPGAVSKKSKPDNPLKALITRLEEEKHALLRQLKGHAEDHFSEQERLVQLTRYHRDVALASHGESFVTVATMIGLCERQQEEIKFRLERDDYIVALLENKHIKERELFTRLLANTGKMGSQQEEVAMISSQERHVKMAELREQREKTLKDRGVENMEVLTEGTVYKVEDRRGIVSPGEALEEGLMASLLEAQNSEAERIIRNLAGKLEDDIMSEARKIEQDTRSNISDNIAWVVLNPDPRDSSSHDDIIEALEGKYDALKDKLLAEALIKELGESEWNRMSEKERQRRIFQLKLKERQLRKGEQVDEANALLAELLQDQERLRELMGDTTQDQRRRLEERLRRRKERLAQGMSEDEVMELERQEMALEDQEERYRDSNIMDDLNNRFQQEKDELLRRLGELGDQTDRDRERQALLARLRRDQRLAEREGNFDSAALILGLAEEREKDLQLQLEEERRRQEMLARERLQAARMRRQGKGEEEPIPVDTEDPASLQLAITRTLDQRHELERQKLMKLMQESEVSPVRRAAEKVSEEERADRLFELNERYKNWANSDDHDLAEQLELLRDAIGVMLEILRAESAMQGREVTEDDLQVTLLADLQQQQDRETNKMLADLHDKDLTGLQQLLRAVTSLSDTGSYDNIAALLLGGKSRSQDEGQDQEEAKVVKALEEKYDAIRDKLMIEMVVETAKQQRERLEARLARRRQVVAEREAEGLETDDATIDGIMEQEEEEERKVRRRNLQSNFDAEKRQLLQSLSNQTNKVEQERQRQIALARLKRDERRARRGEKLNEVVMIIQQSKEGDKRREQTITAERDRQRNVARERLEARRNRRGRKSGMSQHGKEEMDPALADAIRDMEGLSIQEALLTTLEVKQEEELDTMMGLLDIAKATLRPADKPDEDLKLSLTQLEQDHQKWRRHSTQQVAELNESTMTQEQSENHLANIAANKSDQLKLLSDAVHCRMEVERRYLNNARSDLAGDAVEEEVELTMVTDLQEKQTAEGRGVQKLLENQGWYDNLTGAIFHLSHPDHGSEDEEMVEEKFEEKLAELDRELEEETEKAIQSARALGDDVDIDAIRRQLLEEHEQAKQKLLSEKDNQKEAMRRKLEARRLNKEQKDWEDYSTRALLRQAAEVKRHIENSVTQEKGRQSNVLQQKLAERRYARREAKSMKESDTRENTLDLQDNKNRAISSRGSNETPLPPFGGMRREKTVVDVEVSDEQKAALLSQMVQHQKNLQSKITEQQRKQEEMLRRRLDVRKGRQTDEAAEVFSIGQRQKTILEKTQQFLLMLQSK</sequence>
<evidence type="ECO:0000256" key="1">
    <source>
        <dbReference type="SAM" id="Coils"/>
    </source>
</evidence>
<feature type="compositionally biased region" description="Basic and acidic residues" evidence="2">
    <location>
        <begin position="1896"/>
        <end position="1924"/>
    </location>
</feature>
<feature type="coiled-coil region" evidence="1">
    <location>
        <begin position="2128"/>
        <end position="2204"/>
    </location>
</feature>
<proteinExistence type="predicted"/>
<dbReference type="EMBL" id="CP111025">
    <property type="protein sequence ID" value="WAR25161.1"/>
    <property type="molecule type" value="Genomic_DNA"/>
</dbReference>
<feature type="region of interest" description="Disordered" evidence="2">
    <location>
        <begin position="2257"/>
        <end position="2301"/>
    </location>
</feature>
<dbReference type="Proteomes" id="UP001164746">
    <property type="component" value="Chromosome 14"/>
</dbReference>
<keyword evidence="4" id="KW-1185">Reference proteome</keyword>
<feature type="coiled-coil region" evidence="1">
    <location>
        <begin position="1845"/>
        <end position="1878"/>
    </location>
</feature>
<feature type="coiled-coil region" evidence="1">
    <location>
        <begin position="1782"/>
        <end position="1809"/>
    </location>
</feature>
<feature type="region of interest" description="Disordered" evidence="2">
    <location>
        <begin position="1895"/>
        <end position="1942"/>
    </location>
</feature>
<feature type="coiled-coil region" evidence="1">
    <location>
        <begin position="1401"/>
        <end position="1500"/>
    </location>
</feature>
<accession>A0ABY7FWQ3</accession>
<feature type="compositionally biased region" description="Polar residues" evidence="2">
    <location>
        <begin position="2283"/>
        <end position="2293"/>
    </location>
</feature>
<evidence type="ECO:0000256" key="2">
    <source>
        <dbReference type="SAM" id="MobiDB-lite"/>
    </source>
</evidence>
<dbReference type="InterPro" id="IPR011992">
    <property type="entry name" value="EF-hand-dom_pair"/>
</dbReference>
<organism evidence="3 4">
    <name type="scientific">Mya arenaria</name>
    <name type="common">Soft-shell clam</name>
    <dbReference type="NCBI Taxonomy" id="6604"/>
    <lineage>
        <taxon>Eukaryota</taxon>
        <taxon>Metazoa</taxon>
        <taxon>Spiralia</taxon>
        <taxon>Lophotrochozoa</taxon>
        <taxon>Mollusca</taxon>
        <taxon>Bivalvia</taxon>
        <taxon>Autobranchia</taxon>
        <taxon>Heteroconchia</taxon>
        <taxon>Euheterodonta</taxon>
        <taxon>Imparidentia</taxon>
        <taxon>Neoheterodontei</taxon>
        <taxon>Myida</taxon>
        <taxon>Myoidea</taxon>
        <taxon>Myidae</taxon>
        <taxon>Mya</taxon>
    </lineage>
</organism>
<reference evidence="3" key="1">
    <citation type="submission" date="2022-11" db="EMBL/GenBank/DDBJ databases">
        <title>Centuries of genome instability and evolution in soft-shell clam transmissible cancer (bioRxiv).</title>
        <authorList>
            <person name="Hart S.F.M."/>
            <person name="Yonemitsu M.A."/>
            <person name="Giersch R.M."/>
            <person name="Beal B.F."/>
            <person name="Arriagada G."/>
            <person name="Davis B.W."/>
            <person name="Ostrander E.A."/>
            <person name="Goff S.P."/>
            <person name="Metzger M.J."/>
        </authorList>
    </citation>
    <scope>NUCLEOTIDE SEQUENCE</scope>
    <source>
        <strain evidence="3">MELC-2E11</strain>
        <tissue evidence="3">Siphon/mantle</tissue>
    </source>
</reference>
<keyword evidence="1" id="KW-0175">Coiled coil</keyword>
<name>A0ABY7FWQ3_MYAAR</name>
<gene>
    <name evidence="3" type="ORF">MAR_010865</name>
</gene>
<evidence type="ECO:0000313" key="4">
    <source>
        <dbReference type="Proteomes" id="UP001164746"/>
    </source>
</evidence>
<feature type="region of interest" description="Disordered" evidence="2">
    <location>
        <begin position="1087"/>
        <end position="1108"/>
    </location>
</feature>
<feature type="coiled-coil region" evidence="1">
    <location>
        <begin position="1534"/>
        <end position="1561"/>
    </location>
</feature>
<feature type="compositionally biased region" description="Basic and acidic residues" evidence="2">
    <location>
        <begin position="2257"/>
        <end position="2282"/>
    </location>
</feature>
<protein>
    <submittedName>
        <fullName evidence="3">Uncharacterized protein</fullName>
    </submittedName>
</protein>
<evidence type="ECO:0000313" key="3">
    <source>
        <dbReference type="EMBL" id="WAR25161.1"/>
    </source>
</evidence>
<dbReference type="SUPFAM" id="SSF47473">
    <property type="entry name" value="EF-hand"/>
    <property type="match status" value="1"/>
</dbReference>